<dbReference type="EMBL" id="CP155571">
    <property type="protein sequence ID" value="XFO71253.1"/>
    <property type="molecule type" value="Genomic_DNA"/>
</dbReference>
<proteinExistence type="predicted"/>
<sequence length="178" mass="20712">MSVKLIVLGLLMGGEKHPYEMQHIMKIRKLDKFVSFYKGSLYYAVEQLKDEGFIEVSQVIKEEKRPDKTLYRITEAGKNEFQDLLLQQMSKEEQYYDPLYTALVFARYGDSKKIATVIHQKLSYAEKKVQVLEQAFAEIPPQTARAVQYIYKGMIETAKAEKKWLQELYADILADQLG</sequence>
<organism evidence="2 3">
    <name type="scientific">Sporomusa acidovorans (strain ATCC 49682 / DSM 3132 / Mol)</name>
    <dbReference type="NCBI Taxonomy" id="1123286"/>
    <lineage>
        <taxon>Bacteria</taxon>
        <taxon>Bacillati</taxon>
        <taxon>Bacillota</taxon>
        <taxon>Negativicutes</taxon>
        <taxon>Selenomonadales</taxon>
        <taxon>Sporomusaceae</taxon>
        <taxon>Sporomusa</taxon>
    </lineage>
</organism>
<dbReference type="RefSeq" id="WP_093794853.1">
    <property type="nucleotide sequence ID" value="NZ_CP155571.1"/>
</dbReference>
<evidence type="ECO:0000313" key="2">
    <source>
        <dbReference type="EMBL" id="XFO71253.1"/>
    </source>
</evidence>
<dbReference type="SUPFAM" id="SSF46785">
    <property type="entry name" value="Winged helix' DNA-binding domain"/>
    <property type="match status" value="1"/>
</dbReference>
<dbReference type="InterPro" id="IPR005149">
    <property type="entry name" value="Tscrpt_reg_PadR_N"/>
</dbReference>
<dbReference type="Proteomes" id="UP000216052">
    <property type="component" value="Chromosome"/>
</dbReference>
<reference evidence="2" key="1">
    <citation type="submission" date="2024-05" db="EMBL/GenBank/DDBJ databases">
        <title>Isolation and characterization of Sporomusa carbonis sp. nov., a carboxydotrophic hydrogenogen in the genus of Sporomusa isolated from a charcoal burning pile.</title>
        <authorList>
            <person name="Boeer T."/>
            <person name="Rosenbaum F."/>
            <person name="Eysell L."/>
            <person name="Mueller V."/>
            <person name="Daniel R."/>
            <person name="Poehlein A."/>
        </authorList>
    </citation>
    <scope>NUCLEOTIDE SEQUENCE [LARGE SCALE GENOMIC DNA]</scope>
    <source>
        <strain evidence="2">DSM 3132</strain>
    </source>
</reference>
<dbReference type="Pfam" id="PF03551">
    <property type="entry name" value="PadR"/>
    <property type="match status" value="1"/>
</dbReference>
<dbReference type="Gene3D" id="1.10.10.10">
    <property type="entry name" value="Winged helix-like DNA-binding domain superfamily/Winged helix DNA-binding domain"/>
    <property type="match status" value="1"/>
</dbReference>
<accession>A0ABZ3IZB1</accession>
<dbReference type="InterPro" id="IPR036388">
    <property type="entry name" value="WH-like_DNA-bd_sf"/>
</dbReference>
<evidence type="ECO:0000259" key="1">
    <source>
        <dbReference type="Pfam" id="PF03551"/>
    </source>
</evidence>
<feature type="domain" description="Transcription regulator PadR N-terminal" evidence="1">
    <location>
        <begin position="7"/>
        <end position="82"/>
    </location>
</feature>
<keyword evidence="3" id="KW-1185">Reference proteome</keyword>
<gene>
    <name evidence="2" type="ORF">SPACI_012680</name>
</gene>
<dbReference type="PANTHER" id="PTHR43252">
    <property type="entry name" value="TRANSCRIPTIONAL REGULATOR YQJI"/>
    <property type="match status" value="1"/>
</dbReference>
<dbReference type="PANTHER" id="PTHR43252:SF7">
    <property type="entry name" value="TRANSCRIPTIONAL REGULATOR YQJI"/>
    <property type="match status" value="1"/>
</dbReference>
<name>A0ABZ3IZB1_SPOA4</name>
<evidence type="ECO:0000313" key="3">
    <source>
        <dbReference type="Proteomes" id="UP000216052"/>
    </source>
</evidence>
<dbReference type="InterPro" id="IPR036390">
    <property type="entry name" value="WH_DNA-bd_sf"/>
</dbReference>
<protein>
    <recommendedName>
        <fullName evidence="1">Transcription regulator PadR N-terminal domain-containing protein</fullName>
    </recommendedName>
</protein>